<gene>
    <name evidence="2" type="ORF">MP_TR5581_c2_g1_i1_g.15436</name>
</gene>
<dbReference type="PANTHER" id="PTHR31672:SF13">
    <property type="entry name" value="F-BOX PROTEIN CPR30-LIKE"/>
    <property type="match status" value="1"/>
</dbReference>
<proteinExistence type="predicted"/>
<evidence type="ECO:0000313" key="2">
    <source>
        <dbReference type="EMBL" id="JAU90071.1"/>
    </source>
</evidence>
<dbReference type="InterPro" id="IPR001810">
    <property type="entry name" value="F-box_dom"/>
</dbReference>
<organism evidence="2">
    <name type="scientific">Noccaea caerulescens</name>
    <name type="common">Alpine penny-cress</name>
    <name type="synonym">Thlaspi caerulescens</name>
    <dbReference type="NCBI Taxonomy" id="107243"/>
    <lineage>
        <taxon>Eukaryota</taxon>
        <taxon>Viridiplantae</taxon>
        <taxon>Streptophyta</taxon>
        <taxon>Embryophyta</taxon>
        <taxon>Tracheophyta</taxon>
        <taxon>Spermatophyta</taxon>
        <taxon>Magnoliopsida</taxon>
        <taxon>eudicotyledons</taxon>
        <taxon>Gunneridae</taxon>
        <taxon>Pentapetalae</taxon>
        <taxon>rosids</taxon>
        <taxon>malvids</taxon>
        <taxon>Brassicales</taxon>
        <taxon>Brassicaceae</taxon>
        <taxon>Coluteocarpeae</taxon>
        <taxon>Noccaea</taxon>
    </lineage>
</organism>
<dbReference type="SMART" id="SM00256">
    <property type="entry name" value="FBOX"/>
    <property type="match status" value="1"/>
</dbReference>
<sequence length="443" mass="50503">MHFLWEAMMRDKRREDDNGEEETKHEEASQESFVLPPEIIMEILLRLPARTIGRFRCVSKLFCSLSSDPGFAKSHIDLILRNGSVRCAHRKLIVSSHNLYALELDSIAIGDGCEGIRDLAPVELNYPLKDDPSIFDEMIRSYVREHLYDGGSDTVVDEDDRRVMLKLNAKSYRRNWVEIIGSSNGLVCISPGGSAIYLYNPTTEESKRLPETVRPKSREYGEQFQTYGFGFDDLTGDYKVLKLIAADSDDVLNASVYSLKADSWRRVRDLRYEHNDGFNSGVNLNGAIHWVFTLKEGNQNQRLVLAFDLQTEEFREMPLPDEAEDCPHRFKNFVVGNLSGRLCVANSCYEVHDDLWVMNEYGGASSWSRIRISLSYRSMKPLCSLTKNSEEVILELDGEMVLYNFATDASRNLGIRGVKLRDGFEAHTYVESLISPNSYGIRN</sequence>
<dbReference type="EMBL" id="GEVM01015867">
    <property type="protein sequence ID" value="JAU90071.1"/>
    <property type="molecule type" value="Transcribed_RNA"/>
</dbReference>
<dbReference type="SUPFAM" id="SSF81383">
    <property type="entry name" value="F-box domain"/>
    <property type="match status" value="1"/>
</dbReference>
<dbReference type="InterPro" id="IPR036047">
    <property type="entry name" value="F-box-like_dom_sf"/>
</dbReference>
<dbReference type="InterPro" id="IPR013187">
    <property type="entry name" value="F-box-assoc_dom_typ3"/>
</dbReference>
<dbReference type="NCBIfam" id="TIGR01640">
    <property type="entry name" value="F_box_assoc_1"/>
    <property type="match status" value="1"/>
</dbReference>
<feature type="domain" description="F-box" evidence="1">
    <location>
        <begin position="35"/>
        <end position="75"/>
    </location>
</feature>
<dbReference type="InterPro" id="IPR050796">
    <property type="entry name" value="SCF_F-box_component"/>
</dbReference>
<dbReference type="CDD" id="cd22157">
    <property type="entry name" value="F-box_AtFBW1-like"/>
    <property type="match status" value="1"/>
</dbReference>
<dbReference type="PANTHER" id="PTHR31672">
    <property type="entry name" value="BNACNNG10540D PROTEIN"/>
    <property type="match status" value="1"/>
</dbReference>
<protein>
    <submittedName>
        <fullName evidence="2">F-box/kelch-repeat protein</fullName>
    </submittedName>
</protein>
<accession>A0A1J3JCF8</accession>
<dbReference type="Pfam" id="PF00646">
    <property type="entry name" value="F-box"/>
    <property type="match status" value="1"/>
</dbReference>
<name>A0A1J3JCF8_NOCCA</name>
<dbReference type="Pfam" id="PF08268">
    <property type="entry name" value="FBA_3"/>
    <property type="match status" value="1"/>
</dbReference>
<dbReference type="AlphaFoldDB" id="A0A1J3JCF8"/>
<evidence type="ECO:0000259" key="1">
    <source>
        <dbReference type="SMART" id="SM00256"/>
    </source>
</evidence>
<reference evidence="2" key="1">
    <citation type="submission" date="2016-07" db="EMBL/GenBank/DDBJ databases">
        <title>De novo transcriptome assembly of four accessions of the metal hyperaccumulator plant Noccaea caerulescens.</title>
        <authorList>
            <person name="Blande D."/>
            <person name="Halimaa P."/>
            <person name="Tervahauta A.I."/>
            <person name="Aarts M.G."/>
            <person name="Karenlampi S.O."/>
        </authorList>
    </citation>
    <scope>NUCLEOTIDE SEQUENCE</scope>
</reference>
<dbReference type="Gene3D" id="1.20.1280.50">
    <property type="match status" value="1"/>
</dbReference>
<dbReference type="InterPro" id="IPR017451">
    <property type="entry name" value="F-box-assoc_interact_dom"/>
</dbReference>